<keyword evidence="1" id="KW-0560">Oxidoreductase</keyword>
<organism evidence="1 2">
    <name type="scientific">Salmonella enterica I</name>
    <dbReference type="NCBI Taxonomy" id="59201"/>
    <lineage>
        <taxon>Bacteria</taxon>
        <taxon>Pseudomonadati</taxon>
        <taxon>Pseudomonadota</taxon>
        <taxon>Gammaproteobacteria</taxon>
        <taxon>Enterobacterales</taxon>
        <taxon>Enterobacteriaceae</taxon>
        <taxon>Salmonella</taxon>
    </lineage>
</organism>
<sequence length="54" mass="5974">MDLSKLEAAISDPAMQFYLCGPVGFMQFAAKQLVSLGVNNENIHYECFGPHKVL</sequence>
<dbReference type="GO" id="GO:0008941">
    <property type="term" value="F:nitric oxide dioxygenase NAD(P)H activity"/>
    <property type="evidence" value="ECO:0007669"/>
    <property type="project" value="UniProtKB-EC"/>
</dbReference>
<dbReference type="EC" id="1.5.1.34" evidence="1"/>
<proteinExistence type="predicted"/>
<protein>
    <submittedName>
        <fullName evidence="1">Flavohemoprotein</fullName>
        <ecNumber evidence="1">1.14.12.17</ecNumber>
        <ecNumber evidence="1">1.5.1.34</ecNumber>
    </submittedName>
</protein>
<dbReference type="EMBL" id="UGXK01000001">
    <property type="protein sequence ID" value="SUG71558.1"/>
    <property type="molecule type" value="Genomic_DNA"/>
</dbReference>
<accession>A0A379UTA5</accession>
<dbReference type="AlphaFoldDB" id="A0A379UTA5"/>
<dbReference type="EC" id="1.14.12.17" evidence="1"/>
<dbReference type="Proteomes" id="UP000255534">
    <property type="component" value="Unassembled WGS sequence"/>
</dbReference>
<dbReference type="SUPFAM" id="SSF52343">
    <property type="entry name" value="Ferredoxin reductase-like, C-terminal NADP-linked domain"/>
    <property type="match status" value="1"/>
</dbReference>
<gene>
    <name evidence="1" type="primary">hmpA_2</name>
    <name evidence="1" type="ORF">NCTC5798_02719</name>
</gene>
<dbReference type="InterPro" id="IPR039261">
    <property type="entry name" value="FNR_nucleotide-bd"/>
</dbReference>
<dbReference type="Gene3D" id="3.40.50.80">
    <property type="entry name" value="Nucleotide-binding domain of ferredoxin-NADP reductase (FNR) module"/>
    <property type="match status" value="1"/>
</dbReference>
<evidence type="ECO:0000313" key="2">
    <source>
        <dbReference type="Proteomes" id="UP000255534"/>
    </source>
</evidence>
<evidence type="ECO:0000313" key="1">
    <source>
        <dbReference type="EMBL" id="SUG71558.1"/>
    </source>
</evidence>
<dbReference type="GO" id="GO:0004155">
    <property type="term" value="F:6,7-dihydropteridine reductase activity"/>
    <property type="evidence" value="ECO:0007669"/>
    <property type="project" value="UniProtKB-EC"/>
</dbReference>
<reference evidence="1 2" key="1">
    <citation type="submission" date="2018-06" db="EMBL/GenBank/DDBJ databases">
        <authorList>
            <consortium name="Pathogen Informatics"/>
            <person name="Doyle S."/>
        </authorList>
    </citation>
    <scope>NUCLEOTIDE SEQUENCE [LARGE SCALE GENOMIC DNA]</scope>
    <source>
        <strain evidence="1 2">NCTC5798</strain>
    </source>
</reference>
<name>A0A379UTA5_SALET</name>